<dbReference type="Proteomes" id="UP001595690">
    <property type="component" value="Unassembled WGS sequence"/>
</dbReference>
<keyword evidence="2" id="KW-1185">Reference proteome</keyword>
<proteinExistence type="predicted"/>
<dbReference type="EMBL" id="JBHRZI010000008">
    <property type="protein sequence ID" value="MFC3890920.1"/>
    <property type="molecule type" value="Genomic_DNA"/>
</dbReference>
<evidence type="ECO:0000313" key="2">
    <source>
        <dbReference type="Proteomes" id="UP001595690"/>
    </source>
</evidence>
<accession>A0ABV8BLW9</accession>
<name>A0ABV8BLW9_9PSEU</name>
<reference evidence="2" key="1">
    <citation type="journal article" date="2019" name="Int. J. Syst. Evol. Microbiol.">
        <title>The Global Catalogue of Microorganisms (GCM) 10K type strain sequencing project: providing services to taxonomists for standard genome sequencing and annotation.</title>
        <authorList>
            <consortium name="The Broad Institute Genomics Platform"/>
            <consortium name="The Broad Institute Genome Sequencing Center for Infectious Disease"/>
            <person name="Wu L."/>
            <person name="Ma J."/>
        </authorList>
    </citation>
    <scope>NUCLEOTIDE SEQUENCE [LARGE SCALE GENOMIC DNA]</scope>
    <source>
        <strain evidence="2">CGMCC 4.7405</strain>
    </source>
</reference>
<comment type="caution">
    <text evidence="1">The sequence shown here is derived from an EMBL/GenBank/DDBJ whole genome shotgun (WGS) entry which is preliminary data.</text>
</comment>
<protein>
    <submittedName>
        <fullName evidence="1">Uncharacterized protein</fullName>
    </submittedName>
</protein>
<organism evidence="1 2">
    <name type="scientific">Lentzea rhizosphaerae</name>
    <dbReference type="NCBI Taxonomy" id="2041025"/>
    <lineage>
        <taxon>Bacteria</taxon>
        <taxon>Bacillati</taxon>
        <taxon>Actinomycetota</taxon>
        <taxon>Actinomycetes</taxon>
        <taxon>Pseudonocardiales</taxon>
        <taxon>Pseudonocardiaceae</taxon>
        <taxon>Lentzea</taxon>
    </lineage>
</organism>
<evidence type="ECO:0000313" key="1">
    <source>
        <dbReference type="EMBL" id="MFC3890920.1"/>
    </source>
</evidence>
<gene>
    <name evidence="1" type="ORF">ACFOWZ_05490</name>
</gene>
<dbReference type="RefSeq" id="WP_382369707.1">
    <property type="nucleotide sequence ID" value="NZ_JBHRZI010000008.1"/>
</dbReference>
<sequence length="49" mass="5631">MPSRITACRGCSCSTERKHAEVDHDRQLEVMHSRLEYVKVAYCLDACEC</sequence>